<proteinExistence type="predicted"/>
<reference evidence="2 3" key="1">
    <citation type="journal article" date="2018" name="BMC Genomics">
        <title>Genomic comparison of Trypanosoma conorhini and Trypanosoma rangeli to Trypanosoma cruzi strains of high and low virulence.</title>
        <authorList>
            <person name="Bradwell K.R."/>
            <person name="Koparde V.N."/>
            <person name="Matveyev A.V."/>
            <person name="Serrano M.G."/>
            <person name="Alves J.M."/>
            <person name="Parikh H."/>
            <person name="Huang B."/>
            <person name="Lee V."/>
            <person name="Espinosa-Alvarez O."/>
            <person name="Ortiz P.A."/>
            <person name="Costa-Martins A.G."/>
            <person name="Teixeira M.M."/>
            <person name="Buck G.A."/>
        </authorList>
    </citation>
    <scope>NUCLEOTIDE SEQUENCE [LARGE SCALE GENOMIC DNA]</scope>
    <source>
        <strain evidence="2 3">025E</strain>
    </source>
</reference>
<protein>
    <submittedName>
        <fullName evidence="2">Uncharacterized protein</fullName>
    </submittedName>
</protein>
<dbReference type="Proteomes" id="UP000284403">
    <property type="component" value="Unassembled WGS sequence"/>
</dbReference>
<evidence type="ECO:0000313" key="2">
    <source>
        <dbReference type="EMBL" id="RNF07718.1"/>
    </source>
</evidence>
<feature type="region of interest" description="Disordered" evidence="1">
    <location>
        <begin position="130"/>
        <end position="162"/>
    </location>
</feature>
<evidence type="ECO:0000256" key="1">
    <source>
        <dbReference type="SAM" id="MobiDB-lite"/>
    </source>
</evidence>
<comment type="caution">
    <text evidence="2">The sequence shown here is derived from an EMBL/GenBank/DDBJ whole genome shotgun (WGS) entry which is preliminary data.</text>
</comment>
<dbReference type="RefSeq" id="XP_029225712.1">
    <property type="nucleotide sequence ID" value="XM_029374177.1"/>
</dbReference>
<feature type="compositionally biased region" description="Basic residues" evidence="1">
    <location>
        <begin position="132"/>
        <end position="145"/>
    </location>
</feature>
<feature type="region of interest" description="Disordered" evidence="1">
    <location>
        <begin position="1"/>
        <end position="94"/>
    </location>
</feature>
<dbReference type="AlphaFoldDB" id="A0A422NQG3"/>
<keyword evidence="3" id="KW-1185">Reference proteome</keyword>
<accession>A0A422NQG3</accession>
<dbReference type="EMBL" id="MKKU01000557">
    <property type="protein sequence ID" value="RNF07718.1"/>
    <property type="molecule type" value="Genomic_DNA"/>
</dbReference>
<sequence>MRRQQESSKLTPRRRHAVSGVSAQAEVKRREVQSLLPPPPPLKEEETNSQTNPRRIAVMPKTATPSLLLPSIAWRHPHRTEDAVQQKPSGARRGKYYPVVPVLPRHAPTPASTADDEGVLTHCSAYRDVRRVKERSRKRQKRKGLTSHAQYTAGYISSAPRE</sequence>
<gene>
    <name evidence="2" type="ORF">Tco025E_07311</name>
</gene>
<organism evidence="2 3">
    <name type="scientific">Trypanosoma conorhini</name>
    <dbReference type="NCBI Taxonomy" id="83891"/>
    <lineage>
        <taxon>Eukaryota</taxon>
        <taxon>Discoba</taxon>
        <taxon>Euglenozoa</taxon>
        <taxon>Kinetoplastea</taxon>
        <taxon>Metakinetoplastina</taxon>
        <taxon>Trypanosomatida</taxon>
        <taxon>Trypanosomatidae</taxon>
        <taxon>Trypanosoma</taxon>
    </lineage>
</organism>
<evidence type="ECO:0000313" key="3">
    <source>
        <dbReference type="Proteomes" id="UP000284403"/>
    </source>
</evidence>
<name>A0A422NQG3_9TRYP</name>
<dbReference type="GeneID" id="40320922"/>